<protein>
    <submittedName>
        <fullName evidence="1">Cytotoxic translational repressor of toxin-antitoxin stability system</fullName>
    </submittedName>
</protein>
<evidence type="ECO:0000313" key="2">
    <source>
        <dbReference type="Proteomes" id="UP000037773"/>
    </source>
</evidence>
<dbReference type="EMBL" id="LGCN01000085">
    <property type="protein sequence ID" value="KOT42027.1"/>
    <property type="molecule type" value="Genomic_DNA"/>
</dbReference>
<dbReference type="Proteomes" id="UP000037773">
    <property type="component" value="Unassembled WGS sequence"/>
</dbReference>
<organism evidence="1 2">
    <name type="scientific">Streptomyces caelestis</name>
    <dbReference type="NCBI Taxonomy" id="36816"/>
    <lineage>
        <taxon>Bacteria</taxon>
        <taxon>Bacillati</taxon>
        <taxon>Actinomycetota</taxon>
        <taxon>Actinomycetes</taxon>
        <taxon>Kitasatosporales</taxon>
        <taxon>Streptomycetaceae</taxon>
        <taxon>Streptomyces</taxon>
    </lineage>
</organism>
<comment type="caution">
    <text evidence="1">The sequence shown here is derived from an EMBL/GenBank/DDBJ whole genome shotgun (WGS) entry which is preliminary data.</text>
</comment>
<keyword evidence="2" id="KW-1185">Reference proteome</keyword>
<evidence type="ECO:0000313" key="1">
    <source>
        <dbReference type="EMBL" id="KOT42027.1"/>
    </source>
</evidence>
<accession>A0A0M8QNZ0</accession>
<dbReference type="AlphaFoldDB" id="A0A0M8QNZ0"/>
<reference evidence="1 2" key="1">
    <citation type="submission" date="2015-07" db="EMBL/GenBank/DDBJ databases">
        <authorList>
            <person name="Noorani M."/>
        </authorList>
    </citation>
    <scope>NUCLEOTIDE SEQUENCE [LARGE SCALE GENOMIC DNA]</scope>
    <source>
        <strain evidence="1 2">NRRL B-24567</strain>
    </source>
</reference>
<proteinExistence type="predicted"/>
<gene>
    <name evidence="1" type="ORF">ADK41_09105</name>
</gene>
<sequence>MAGGCSTVTWPQPDRENHDRFCRVEKWERVRDSRGRTGTHHVTYELTLHDGRILRTRISHPVDRTAYGPAMWRHILRDQLDVTEDEFWACAQQGELPDRGAPEPPREALPADLVHLLIHRVGVGEDAVARMTKEEAVARLQEYWTDGS</sequence>
<name>A0A0M8QNZ0_9ACTN</name>
<dbReference type="PATRIC" id="fig|36816.3.peg.1960"/>